<sequence>MFKSSIILSIIMCFSTTVLANTKVKLGMSNATAGPVASLGAELYLGSQTYFEQLNLQGGINGKQVELLSLNDNYEPKLTVINTRTFIEQEQIFALFGYVGTPTSYAIFPILKKTGIPYLMPFTGADFLRRPIQENIFNLRASYLQEAQTQIDYLINKKRYKNIALVIQADEFGLAAQRALNKELSRYNITPVVNARYQRNTRDMSHVIKKLQTKPIDAVIFIGTYEPFSHLINTAAQEKIDVLFTSLSFIASHEVYSRLKYNSRVMITEVFPDPSECRWTICQRFKNDMTKAGVNKLNRVQLEGYINAHVFSEVAKRCEQELSHACLIKQFEQYSFKDKDLDIKFSDNNHQGLQKIYLSFSPGALLP</sequence>
<organism evidence="5 6">
    <name type="scientific">Colwellia asteriadis</name>
    <dbReference type="NCBI Taxonomy" id="517723"/>
    <lineage>
        <taxon>Bacteria</taxon>
        <taxon>Pseudomonadati</taxon>
        <taxon>Pseudomonadota</taxon>
        <taxon>Gammaproteobacteria</taxon>
        <taxon>Alteromonadales</taxon>
        <taxon>Colwelliaceae</taxon>
        <taxon>Colwellia</taxon>
    </lineage>
</organism>
<dbReference type="Proteomes" id="UP001500021">
    <property type="component" value="Unassembled WGS sequence"/>
</dbReference>
<gene>
    <name evidence="5" type="ORF">GCM10009111_15820</name>
</gene>
<comment type="caution">
    <text evidence="5">The sequence shown here is derived from an EMBL/GenBank/DDBJ whole genome shotgun (WGS) entry which is preliminary data.</text>
</comment>
<dbReference type="Gene3D" id="3.40.50.2300">
    <property type="match status" value="2"/>
</dbReference>
<dbReference type="PANTHER" id="PTHR47235:SF1">
    <property type="entry name" value="BLR6548 PROTEIN"/>
    <property type="match status" value="1"/>
</dbReference>
<keyword evidence="6" id="KW-1185">Reference proteome</keyword>
<evidence type="ECO:0000256" key="2">
    <source>
        <dbReference type="ARBA" id="ARBA00022729"/>
    </source>
</evidence>
<dbReference type="EMBL" id="BAAAFA010000005">
    <property type="protein sequence ID" value="GAA0816289.1"/>
    <property type="molecule type" value="Genomic_DNA"/>
</dbReference>
<dbReference type="InterPro" id="IPR028082">
    <property type="entry name" value="Peripla_BP_I"/>
</dbReference>
<accession>A0ABP3WFI7</accession>
<reference evidence="6" key="1">
    <citation type="journal article" date="2019" name="Int. J. Syst. Evol. Microbiol.">
        <title>The Global Catalogue of Microorganisms (GCM) 10K type strain sequencing project: providing services to taxonomists for standard genome sequencing and annotation.</title>
        <authorList>
            <consortium name="The Broad Institute Genomics Platform"/>
            <consortium name="The Broad Institute Genome Sequencing Center for Infectious Disease"/>
            <person name="Wu L."/>
            <person name="Ma J."/>
        </authorList>
    </citation>
    <scope>NUCLEOTIDE SEQUENCE [LARGE SCALE GENOMIC DNA]</scope>
    <source>
        <strain evidence="6">JCM 15608</strain>
    </source>
</reference>
<protein>
    <submittedName>
        <fullName evidence="5">ABC transporter substrate-binding protein</fullName>
    </submittedName>
</protein>
<evidence type="ECO:0000256" key="1">
    <source>
        <dbReference type="ARBA" id="ARBA00010062"/>
    </source>
</evidence>
<comment type="similarity">
    <text evidence="1">Belongs to the leucine-binding protein family.</text>
</comment>
<dbReference type="InterPro" id="IPR028081">
    <property type="entry name" value="Leu-bd"/>
</dbReference>
<dbReference type="PANTHER" id="PTHR47235">
    <property type="entry name" value="BLR6548 PROTEIN"/>
    <property type="match status" value="1"/>
</dbReference>
<name>A0ABP3WFI7_9GAMM</name>
<dbReference type="SUPFAM" id="SSF53822">
    <property type="entry name" value="Periplasmic binding protein-like I"/>
    <property type="match status" value="1"/>
</dbReference>
<evidence type="ECO:0000313" key="6">
    <source>
        <dbReference type="Proteomes" id="UP001500021"/>
    </source>
</evidence>
<evidence type="ECO:0000259" key="4">
    <source>
        <dbReference type="Pfam" id="PF13458"/>
    </source>
</evidence>
<proteinExistence type="inferred from homology"/>
<keyword evidence="2 3" id="KW-0732">Signal</keyword>
<feature type="domain" description="Leucine-binding protein" evidence="4">
    <location>
        <begin position="23"/>
        <end position="358"/>
    </location>
</feature>
<dbReference type="Pfam" id="PF13458">
    <property type="entry name" value="Peripla_BP_6"/>
    <property type="match status" value="1"/>
</dbReference>
<evidence type="ECO:0000256" key="3">
    <source>
        <dbReference type="SAM" id="SignalP"/>
    </source>
</evidence>
<dbReference type="CDD" id="cd19978">
    <property type="entry name" value="PBP1_ABC_ligand_binding-like"/>
    <property type="match status" value="1"/>
</dbReference>
<evidence type="ECO:0000313" key="5">
    <source>
        <dbReference type="EMBL" id="GAA0816289.1"/>
    </source>
</evidence>
<feature type="signal peptide" evidence="3">
    <location>
        <begin position="1"/>
        <end position="20"/>
    </location>
</feature>
<feature type="chain" id="PRO_5047161098" evidence="3">
    <location>
        <begin position="21"/>
        <end position="367"/>
    </location>
</feature>